<organism evidence="8 9">
    <name type="scientific">Candidatus Avoscillospira stercorigallinarum</name>
    <dbReference type="NCBI Taxonomy" id="2840708"/>
    <lineage>
        <taxon>Bacteria</taxon>
        <taxon>Bacillati</taxon>
        <taxon>Bacillota</taxon>
        <taxon>Clostridia</taxon>
        <taxon>Eubacteriales</taxon>
        <taxon>Oscillospiraceae</taxon>
        <taxon>Oscillospiraceae incertae sedis</taxon>
        <taxon>Candidatus Avoscillospira</taxon>
    </lineage>
</organism>
<dbReference type="Gene3D" id="3.90.76.10">
    <property type="entry name" value="Dipeptide-binding Protein, Domain 1"/>
    <property type="match status" value="1"/>
</dbReference>
<evidence type="ECO:0000259" key="7">
    <source>
        <dbReference type="Pfam" id="PF00496"/>
    </source>
</evidence>
<feature type="signal peptide" evidence="6">
    <location>
        <begin position="1"/>
        <end position="21"/>
    </location>
</feature>
<sequence length="740" mass="80552">MKKLLALLLVLALALSMVACSGNKTPSTDTSSDTSSDTSTDTTTDTDTDTEAAPGELVDPYAYSEDDYDIQSEEIYDLVLGEFETIYNEAKAEVVDMGKRFAEMAIAEAKLLESGTFLPVSAQGGNYAISRVAPYTASSTLWGNDSDRFHNQVVTTEPITAADRDTLKAMWAELKGTGTWEAECEKWLTENGYTLKDTYAMGYASDPKTWDILATSQAPDAEALVNTFDGLVEYDSENVMQPALAESWEESEDGLTYTFHLRQGAKWVDSQGREIAEVKADDFVAGMQHMLDAMGGLEYLVQGVIVNASEYISGDVTDFAEVGVKALDDYTVQYTLAQPTPYFMTMLSYSVFAPLCRTYYESKGGKFGADFDNTAADYTYGKTSDDIAYCGPYVVSNATANNTIVFSANPLYWNAENINLKSITWLYNDQEDALKAYNDTMSGVLDGAGLTASAVEAAKADGVFEELAYVSSTDATCFNLFMNVNRIATSNFNDQSCATQKTEEDILRSRIAMYNQNFRLALMLSLDRAAYNAQTTGEELKLTSLVNTFTPGTFVSLENETTVDINGTPTTFPAGTFYGAIVQAQLDADGFPVKVWDPEADGGIGSSAAFDGWYNPEAAASYMETAIAELAEQGLEVSAENPIYLDLPYFSGSEAFGNRANALKQSVESVLGGAVIINLVDCVSSDAWYYAGFYASTGSEGNYDIYDVSGWSPDYGDPQSYLDTMLPDYVGYMTKQIGVF</sequence>
<accession>A0A9D0Z7S0</accession>
<dbReference type="InterPro" id="IPR000914">
    <property type="entry name" value="SBP_5_dom"/>
</dbReference>
<dbReference type="PANTHER" id="PTHR30290:SF10">
    <property type="entry name" value="PERIPLASMIC OLIGOPEPTIDE-BINDING PROTEIN-RELATED"/>
    <property type="match status" value="1"/>
</dbReference>
<evidence type="ECO:0000256" key="6">
    <source>
        <dbReference type="SAM" id="SignalP"/>
    </source>
</evidence>
<evidence type="ECO:0000256" key="5">
    <source>
        <dbReference type="SAM" id="MobiDB-lite"/>
    </source>
</evidence>
<reference evidence="8" key="1">
    <citation type="submission" date="2020-10" db="EMBL/GenBank/DDBJ databases">
        <authorList>
            <person name="Gilroy R."/>
        </authorList>
    </citation>
    <scope>NUCLEOTIDE SEQUENCE</scope>
    <source>
        <strain evidence="8">ChiSjej2B20-13462</strain>
    </source>
</reference>
<dbReference type="GO" id="GO:0030313">
    <property type="term" value="C:cell envelope"/>
    <property type="evidence" value="ECO:0007669"/>
    <property type="project" value="UniProtKB-SubCell"/>
</dbReference>
<dbReference type="Gene3D" id="3.10.105.10">
    <property type="entry name" value="Dipeptide-binding Protein, Domain 3"/>
    <property type="match status" value="1"/>
</dbReference>
<dbReference type="InterPro" id="IPR039424">
    <property type="entry name" value="SBP_5"/>
</dbReference>
<dbReference type="Gene3D" id="3.40.190.10">
    <property type="entry name" value="Periplasmic binding protein-like II"/>
    <property type="match status" value="1"/>
</dbReference>
<dbReference type="SUPFAM" id="SSF53850">
    <property type="entry name" value="Periplasmic binding protein-like II"/>
    <property type="match status" value="1"/>
</dbReference>
<feature type="domain" description="Solute-binding protein family 5" evidence="7">
    <location>
        <begin position="240"/>
        <end position="726"/>
    </location>
</feature>
<protein>
    <submittedName>
        <fullName evidence="8">Peptide ABC transporter substrate-binding protein</fullName>
    </submittedName>
</protein>
<comment type="similarity">
    <text evidence="2">Belongs to the bacterial solute-binding protein 5 family.</text>
</comment>
<evidence type="ECO:0000256" key="3">
    <source>
        <dbReference type="ARBA" id="ARBA00022448"/>
    </source>
</evidence>
<keyword evidence="3" id="KW-0813">Transport</keyword>
<dbReference type="EMBL" id="DVFN01000125">
    <property type="protein sequence ID" value="HIQ70420.1"/>
    <property type="molecule type" value="Genomic_DNA"/>
</dbReference>
<comment type="caution">
    <text evidence="8">The sequence shown here is derived from an EMBL/GenBank/DDBJ whole genome shotgun (WGS) entry which is preliminary data.</text>
</comment>
<comment type="subcellular location">
    <subcellularLocation>
        <location evidence="1">Cell envelope</location>
    </subcellularLocation>
</comment>
<evidence type="ECO:0000313" key="8">
    <source>
        <dbReference type="EMBL" id="HIQ70420.1"/>
    </source>
</evidence>
<keyword evidence="4 6" id="KW-0732">Signal</keyword>
<dbReference type="GO" id="GO:1904680">
    <property type="term" value="F:peptide transmembrane transporter activity"/>
    <property type="evidence" value="ECO:0007669"/>
    <property type="project" value="TreeGrafter"/>
</dbReference>
<dbReference type="AlphaFoldDB" id="A0A9D0Z7S0"/>
<name>A0A9D0Z7S0_9FIRM</name>
<feature type="region of interest" description="Disordered" evidence="5">
    <location>
        <begin position="22"/>
        <end position="58"/>
    </location>
</feature>
<evidence type="ECO:0000256" key="2">
    <source>
        <dbReference type="ARBA" id="ARBA00005695"/>
    </source>
</evidence>
<dbReference type="Pfam" id="PF00496">
    <property type="entry name" value="SBP_bac_5"/>
    <property type="match status" value="1"/>
</dbReference>
<dbReference type="Proteomes" id="UP000886874">
    <property type="component" value="Unassembled WGS sequence"/>
</dbReference>
<feature type="compositionally biased region" description="Low complexity" evidence="5">
    <location>
        <begin position="27"/>
        <end position="43"/>
    </location>
</feature>
<gene>
    <name evidence="8" type="ORF">IAA67_08835</name>
</gene>
<dbReference type="PROSITE" id="PS51257">
    <property type="entry name" value="PROKAR_LIPOPROTEIN"/>
    <property type="match status" value="1"/>
</dbReference>
<evidence type="ECO:0000256" key="4">
    <source>
        <dbReference type="ARBA" id="ARBA00022729"/>
    </source>
</evidence>
<proteinExistence type="inferred from homology"/>
<evidence type="ECO:0000313" key="9">
    <source>
        <dbReference type="Proteomes" id="UP000886874"/>
    </source>
</evidence>
<feature type="chain" id="PRO_5038734403" evidence="6">
    <location>
        <begin position="22"/>
        <end position="740"/>
    </location>
</feature>
<dbReference type="PANTHER" id="PTHR30290">
    <property type="entry name" value="PERIPLASMIC BINDING COMPONENT OF ABC TRANSPORTER"/>
    <property type="match status" value="1"/>
</dbReference>
<dbReference type="GO" id="GO:0015833">
    <property type="term" value="P:peptide transport"/>
    <property type="evidence" value="ECO:0007669"/>
    <property type="project" value="TreeGrafter"/>
</dbReference>
<dbReference type="CDD" id="cd08504">
    <property type="entry name" value="PBP2_OppA"/>
    <property type="match status" value="1"/>
</dbReference>
<reference evidence="8" key="2">
    <citation type="journal article" date="2021" name="PeerJ">
        <title>Extensive microbial diversity within the chicken gut microbiome revealed by metagenomics and culture.</title>
        <authorList>
            <person name="Gilroy R."/>
            <person name="Ravi A."/>
            <person name="Getino M."/>
            <person name="Pursley I."/>
            <person name="Horton D.L."/>
            <person name="Alikhan N.F."/>
            <person name="Baker D."/>
            <person name="Gharbi K."/>
            <person name="Hall N."/>
            <person name="Watson M."/>
            <person name="Adriaenssens E.M."/>
            <person name="Foster-Nyarko E."/>
            <person name="Jarju S."/>
            <person name="Secka A."/>
            <person name="Antonio M."/>
            <person name="Oren A."/>
            <person name="Chaudhuri R.R."/>
            <person name="La Ragione R."/>
            <person name="Hildebrand F."/>
            <person name="Pallen M.J."/>
        </authorList>
    </citation>
    <scope>NUCLEOTIDE SEQUENCE</scope>
    <source>
        <strain evidence="8">ChiSjej2B20-13462</strain>
    </source>
</reference>
<evidence type="ECO:0000256" key="1">
    <source>
        <dbReference type="ARBA" id="ARBA00004196"/>
    </source>
</evidence>